<keyword evidence="4" id="KW-0045">Antibiotic biosynthesis</keyword>
<dbReference type="Gene3D" id="3.30.559.30">
    <property type="entry name" value="Nonribosomal peptide synthetase, condensation domain"/>
    <property type="match status" value="1"/>
</dbReference>
<dbReference type="PIRSF" id="PIRSF001617">
    <property type="entry name" value="Alpha-AR"/>
    <property type="match status" value="1"/>
</dbReference>
<dbReference type="CDD" id="cd05235">
    <property type="entry name" value="SDR_e1"/>
    <property type="match status" value="1"/>
</dbReference>
<dbReference type="PROSITE" id="PS50075">
    <property type="entry name" value="CARRIER"/>
    <property type="match status" value="1"/>
</dbReference>
<dbReference type="Pfam" id="PF00550">
    <property type="entry name" value="PP-binding"/>
    <property type="match status" value="1"/>
</dbReference>
<evidence type="ECO:0000313" key="6">
    <source>
        <dbReference type="EMBL" id="WCT57491.1"/>
    </source>
</evidence>
<dbReference type="InterPro" id="IPR025110">
    <property type="entry name" value="AMP-bd_C"/>
</dbReference>
<dbReference type="Gene3D" id="1.10.1200.10">
    <property type="entry name" value="ACP-like"/>
    <property type="match status" value="1"/>
</dbReference>
<dbReference type="NCBIfam" id="TIGR01746">
    <property type="entry name" value="Thioester-redct"/>
    <property type="match status" value="1"/>
</dbReference>
<dbReference type="InterPro" id="IPR013120">
    <property type="entry name" value="FAR_NAD-bd"/>
</dbReference>
<dbReference type="KEGG" id="pka:PQ456_08285"/>
<dbReference type="PROSITE" id="PS00012">
    <property type="entry name" value="PHOSPHOPANTETHEINE"/>
    <property type="match status" value="1"/>
</dbReference>
<sequence length="1236" mass="137937">MSLSENAFLPNDYIQLPALQIPLDNTRQQQKDTFAVYRFDLGAKIALYIGTLVNPIERQAVLFSAYLGWLYRISGEHEIHAVSGSPTGLFPFSLSIEDFPHFQSLVDYVHAQLDTTPATSPVKSETMFNFGQQIPAQPGQVMNWNLEAHATSLSIAIEYNDSLLTAATIERFADYYIRLLEGLLDNTTLPIGSIDILNAQDQAVYQEMNNTTFPYQQQQTYHGAFEAAAQQYPQHIAVSFQGTEYTYEELNQRANQVAHLLLRQGLQPGEFVTMYIDRSLYSVISLLGIMKAGGVYVPVDPSHPDERNHYIVQDTQSAFVLIQHKYNNKVLQLTEGITTLRGIIDIEYLTITSDPQFLLNPNVTVLPDDLAYVIYTSGSTGKPKGTLVAHRGVVNLGEILQREFNVTSQDVMTQFATYSFDGSVWETIAALFHGATLFLLDAEERVSIEEFAIAVERTQTTIVTALPTVFFNQLSAYLSDEGYARLASLKLIAAAGEALYGKRVRTFQQKFGKPIHLVNAYGPTECTVCATMHKVDQTLTEDIVNVPIGRPISNYKVYIMNEFQMLAPIGVTGEIYISTVGIAHGYLDQPEKTAAAFLPDPSGNGEKIYRSGDLAKLLADGTIEYVGRRDSQIKIRGHRIEIGEIEDSLNKYPNMQDAVVVPKVDETGQNMLVAYFTTIDGTALSPAAIKQFLSDRLPSYFVPRFVCQLDEIPISPTGKAERKKLIAYDHIEMQETAIDYVEPQNETQQLIANAWSEVLNKQQIGIHDDFFEIGGDSLKVLHVLTLLKPQFPNLKIADLFTYKTVIQLEEYVKELDNEVVTESTEVTIQQTIDLVEYPARIHDTYSGVLNTTHVLLTGATGYLGSHLLYELLQQSNAHVYALVRKTGSAASIERLKGTMELYFGQEILQHFEDRVTAVEGDLESVRLGLSNNDYQMITDRIDAIIHSAADVRHFGDTEQFAKSNIYSTAELLSIASTRPGIRFHHISTMGIPEDLSLEGKWDQVKQSGALLDGLHTENMYTNSKLEAEKLIFAAGERGIPVNIYRAGNLSSQSVTGRFQRNIDSNAMYRMIKAMLLLGKAPAANQWMDFTPIDYAGRSIIHLALQPDTAGQLFHICNPQQVHYDHLIEMIKEFGYEIDVLPAKQYAEWLLDSSIEKQAEALLLAMGQLDGDGAKDSAYRLANPNTAQQLEQQGVLCAKPDYEFISAMLSYASSIGYFPTAPVKEDVTLDKMISSDY</sequence>
<keyword evidence="2" id="KW-0596">Phosphopantetheine</keyword>
<dbReference type="CDD" id="cd05930">
    <property type="entry name" value="A_NRPS"/>
    <property type="match status" value="1"/>
</dbReference>
<dbReference type="PANTHER" id="PTHR44845">
    <property type="entry name" value="CARRIER DOMAIN-CONTAINING PROTEIN"/>
    <property type="match status" value="1"/>
</dbReference>
<reference evidence="6 7" key="1">
    <citation type="submission" date="2023-02" db="EMBL/GenBank/DDBJ databases">
        <title>Genome sequence of Paenibacillus kyungheensis KACC 18744.</title>
        <authorList>
            <person name="Kim S."/>
            <person name="Heo J."/>
            <person name="Kwon S.-W."/>
        </authorList>
    </citation>
    <scope>NUCLEOTIDE SEQUENCE [LARGE SCALE GENOMIC DNA]</scope>
    <source>
        <strain evidence="6 7">KACC 18744</strain>
    </source>
</reference>
<dbReference type="Gene3D" id="3.40.50.980">
    <property type="match status" value="2"/>
</dbReference>
<name>A0AAX3M5N0_9BACL</name>
<keyword evidence="7" id="KW-1185">Reference proteome</keyword>
<gene>
    <name evidence="6" type="ORF">PQ456_08285</name>
</gene>
<dbReference type="SUPFAM" id="SSF56801">
    <property type="entry name" value="Acetyl-CoA synthetase-like"/>
    <property type="match status" value="1"/>
</dbReference>
<evidence type="ECO:0000259" key="5">
    <source>
        <dbReference type="PROSITE" id="PS50075"/>
    </source>
</evidence>
<dbReference type="AlphaFoldDB" id="A0AAX3M5N0"/>
<dbReference type="Pfam" id="PF07993">
    <property type="entry name" value="NAD_binding_4"/>
    <property type="match status" value="1"/>
</dbReference>
<organism evidence="6 7">
    <name type="scientific">Paenibacillus kyungheensis</name>
    <dbReference type="NCBI Taxonomy" id="1452732"/>
    <lineage>
        <taxon>Bacteria</taxon>
        <taxon>Bacillati</taxon>
        <taxon>Bacillota</taxon>
        <taxon>Bacilli</taxon>
        <taxon>Bacillales</taxon>
        <taxon>Paenibacillaceae</taxon>
        <taxon>Paenibacillus</taxon>
    </lineage>
</organism>
<dbReference type="InterPro" id="IPR020845">
    <property type="entry name" value="AMP-binding_CS"/>
</dbReference>
<dbReference type="Pfam" id="PF00501">
    <property type="entry name" value="AMP-binding"/>
    <property type="match status" value="1"/>
</dbReference>
<dbReference type="EMBL" id="CP117416">
    <property type="protein sequence ID" value="WCT57491.1"/>
    <property type="molecule type" value="Genomic_DNA"/>
</dbReference>
<dbReference type="FunFam" id="3.40.50.12780:FF:000012">
    <property type="entry name" value="Non-ribosomal peptide synthetase"/>
    <property type="match status" value="1"/>
</dbReference>
<dbReference type="Pfam" id="PF13193">
    <property type="entry name" value="AMP-binding_C"/>
    <property type="match status" value="1"/>
</dbReference>
<evidence type="ECO:0000256" key="4">
    <source>
        <dbReference type="ARBA" id="ARBA00023194"/>
    </source>
</evidence>
<keyword evidence="3" id="KW-0597">Phosphoprotein</keyword>
<dbReference type="Proteomes" id="UP001220509">
    <property type="component" value="Chromosome"/>
</dbReference>
<dbReference type="NCBIfam" id="TIGR01733">
    <property type="entry name" value="AA-adenyl-dom"/>
    <property type="match status" value="1"/>
</dbReference>
<evidence type="ECO:0000256" key="3">
    <source>
        <dbReference type="ARBA" id="ARBA00022553"/>
    </source>
</evidence>
<dbReference type="PANTHER" id="PTHR44845:SF7">
    <property type="entry name" value="PLIPASTATIN SYNTHASE SUBUNIT D"/>
    <property type="match status" value="1"/>
</dbReference>
<proteinExistence type="inferred from homology"/>
<dbReference type="SUPFAM" id="SSF51735">
    <property type="entry name" value="NAD(P)-binding Rossmann-fold domains"/>
    <property type="match status" value="1"/>
</dbReference>
<dbReference type="InterPro" id="IPR000873">
    <property type="entry name" value="AMP-dep_synth/lig_dom"/>
</dbReference>
<accession>A0AAX3M5N0</accession>
<dbReference type="Gene3D" id="3.40.50.720">
    <property type="entry name" value="NAD(P)-binding Rossmann-like Domain"/>
    <property type="match status" value="1"/>
</dbReference>
<dbReference type="InterPro" id="IPR010080">
    <property type="entry name" value="Thioester_reductase-like_dom"/>
</dbReference>
<dbReference type="GO" id="GO:0017000">
    <property type="term" value="P:antibiotic biosynthetic process"/>
    <property type="evidence" value="ECO:0007669"/>
    <property type="project" value="UniProtKB-KW"/>
</dbReference>
<dbReference type="Gene3D" id="2.30.38.10">
    <property type="entry name" value="Luciferase, Domain 3"/>
    <property type="match status" value="1"/>
</dbReference>
<dbReference type="InterPro" id="IPR010071">
    <property type="entry name" value="AA_adenyl_dom"/>
</dbReference>
<protein>
    <submittedName>
        <fullName evidence="6">Amino acid adenylation domain-containing protein</fullName>
    </submittedName>
</protein>
<evidence type="ECO:0000313" key="7">
    <source>
        <dbReference type="Proteomes" id="UP001220509"/>
    </source>
</evidence>
<dbReference type="SUPFAM" id="SSF52777">
    <property type="entry name" value="CoA-dependent acyltransferases"/>
    <property type="match status" value="1"/>
</dbReference>
<dbReference type="Gene3D" id="3.30.300.30">
    <property type="match status" value="1"/>
</dbReference>
<dbReference type="InterPro" id="IPR045851">
    <property type="entry name" value="AMP-bd_C_sf"/>
</dbReference>
<feature type="domain" description="Carrier" evidence="5">
    <location>
        <begin position="742"/>
        <end position="816"/>
    </location>
</feature>
<dbReference type="PROSITE" id="PS00455">
    <property type="entry name" value="AMP_BINDING"/>
    <property type="match status" value="1"/>
</dbReference>
<dbReference type="FunFam" id="3.40.50.980:FF:000001">
    <property type="entry name" value="Non-ribosomal peptide synthetase"/>
    <property type="match status" value="1"/>
</dbReference>
<dbReference type="InterPro" id="IPR006162">
    <property type="entry name" value="Ppantetheine_attach_site"/>
</dbReference>
<comment type="similarity">
    <text evidence="1">Belongs to the ATP-dependent AMP-binding enzyme family.</text>
</comment>
<dbReference type="InterPro" id="IPR036291">
    <property type="entry name" value="NAD(P)-bd_dom_sf"/>
</dbReference>
<evidence type="ECO:0000256" key="2">
    <source>
        <dbReference type="ARBA" id="ARBA00022450"/>
    </source>
</evidence>
<evidence type="ECO:0000256" key="1">
    <source>
        <dbReference type="ARBA" id="ARBA00006432"/>
    </source>
</evidence>
<dbReference type="InterPro" id="IPR009081">
    <property type="entry name" value="PP-bd_ACP"/>
</dbReference>
<dbReference type="RefSeq" id="WP_273615697.1">
    <property type="nucleotide sequence ID" value="NZ_CP117416.1"/>
</dbReference>
<dbReference type="SUPFAM" id="SSF47336">
    <property type="entry name" value="ACP-like"/>
    <property type="match status" value="1"/>
</dbReference>
<dbReference type="InterPro" id="IPR036736">
    <property type="entry name" value="ACP-like_sf"/>
</dbReference>